<keyword evidence="5 7" id="KW-0560">Oxidoreductase</keyword>
<evidence type="ECO:0000256" key="1">
    <source>
        <dbReference type="ARBA" id="ARBA00001947"/>
    </source>
</evidence>
<dbReference type="GO" id="GO:0008743">
    <property type="term" value="F:L-threonine 3-dehydrogenase activity"/>
    <property type="evidence" value="ECO:0007669"/>
    <property type="project" value="UniProtKB-EC"/>
</dbReference>
<evidence type="ECO:0000313" key="7">
    <source>
        <dbReference type="EMBL" id="MPM97182.1"/>
    </source>
</evidence>
<dbReference type="EMBL" id="VSSQ01043492">
    <property type="protein sequence ID" value="MPM97182.1"/>
    <property type="molecule type" value="Genomic_DNA"/>
</dbReference>
<gene>
    <name evidence="7" type="primary">tdh_23</name>
    <name evidence="7" type="ORF">SDC9_144355</name>
</gene>
<evidence type="ECO:0000259" key="6">
    <source>
        <dbReference type="Pfam" id="PF00107"/>
    </source>
</evidence>
<dbReference type="InterPro" id="IPR036291">
    <property type="entry name" value="NAD(P)-bd_dom_sf"/>
</dbReference>
<comment type="similarity">
    <text evidence="2">Belongs to the zinc-containing alcohol dehydrogenase family.</text>
</comment>
<keyword evidence="3" id="KW-0479">Metal-binding</keyword>
<comment type="cofactor">
    <cofactor evidence="1">
        <name>Zn(2+)</name>
        <dbReference type="ChEBI" id="CHEBI:29105"/>
    </cofactor>
</comment>
<dbReference type="EC" id="1.1.1.103" evidence="7"/>
<dbReference type="GO" id="GO:0046872">
    <property type="term" value="F:metal ion binding"/>
    <property type="evidence" value="ECO:0007669"/>
    <property type="project" value="UniProtKB-KW"/>
</dbReference>
<dbReference type="Gene3D" id="3.40.50.720">
    <property type="entry name" value="NAD(P)-binding Rossmann-like Domain"/>
    <property type="match status" value="1"/>
</dbReference>
<protein>
    <submittedName>
        <fullName evidence="7">L-threonine 3-dehydrogenase</fullName>
        <ecNumber evidence="7">1.1.1.103</ecNumber>
    </submittedName>
</protein>
<evidence type="ECO:0000256" key="5">
    <source>
        <dbReference type="ARBA" id="ARBA00023002"/>
    </source>
</evidence>
<dbReference type="SUPFAM" id="SSF51735">
    <property type="entry name" value="NAD(P)-binding Rossmann-fold domains"/>
    <property type="match status" value="1"/>
</dbReference>
<keyword evidence="4" id="KW-0862">Zinc</keyword>
<dbReference type="PANTHER" id="PTHR43161">
    <property type="entry name" value="SORBITOL DEHYDROGENASE"/>
    <property type="match status" value="1"/>
</dbReference>
<dbReference type="Pfam" id="PF00107">
    <property type="entry name" value="ADH_zinc_N"/>
    <property type="match status" value="1"/>
</dbReference>
<comment type="caution">
    <text evidence="7">The sequence shown here is derived from an EMBL/GenBank/DDBJ whole genome shotgun (WGS) entry which is preliminary data.</text>
</comment>
<accession>A0A645E962</accession>
<organism evidence="7">
    <name type="scientific">bioreactor metagenome</name>
    <dbReference type="NCBI Taxonomy" id="1076179"/>
    <lineage>
        <taxon>unclassified sequences</taxon>
        <taxon>metagenomes</taxon>
        <taxon>ecological metagenomes</taxon>
    </lineage>
</organism>
<evidence type="ECO:0000256" key="4">
    <source>
        <dbReference type="ARBA" id="ARBA00022833"/>
    </source>
</evidence>
<dbReference type="AlphaFoldDB" id="A0A645E962"/>
<dbReference type="Gene3D" id="3.90.180.10">
    <property type="entry name" value="Medium-chain alcohol dehydrogenases, catalytic domain"/>
    <property type="match status" value="1"/>
</dbReference>
<dbReference type="InterPro" id="IPR013149">
    <property type="entry name" value="ADH-like_C"/>
</dbReference>
<feature type="domain" description="Alcohol dehydrogenase-like C-terminal" evidence="6">
    <location>
        <begin position="22"/>
        <end position="141"/>
    </location>
</feature>
<reference evidence="7" key="1">
    <citation type="submission" date="2019-08" db="EMBL/GenBank/DDBJ databases">
        <authorList>
            <person name="Kucharzyk K."/>
            <person name="Murdoch R.W."/>
            <person name="Higgins S."/>
            <person name="Loffler F."/>
        </authorList>
    </citation>
    <scope>NUCLEOTIDE SEQUENCE</scope>
</reference>
<evidence type="ECO:0000256" key="3">
    <source>
        <dbReference type="ARBA" id="ARBA00022723"/>
    </source>
</evidence>
<proteinExistence type="inferred from homology"/>
<name>A0A645E962_9ZZZZ</name>
<sequence>MHAISRMTSNSRKRAAIIGAGPIGLALLIALKEQFEEVLIFEVLENRKTAARTIGADRVLDSVTDHYPHEDVDVVFDAVSISSTALLTEQIVRRGGEVVIVGMSKSDVGFHLLPILKKELSIRGTRMTRREDFAAALDLLVRTDPRSIQAAITGYWPLSDSIQAIRHAESHADACIKEVLDCRR</sequence>
<evidence type="ECO:0000256" key="2">
    <source>
        <dbReference type="ARBA" id="ARBA00008072"/>
    </source>
</evidence>